<dbReference type="STRING" id="75985.WC39_02315"/>
<name>A0A248ZXG2_MANHA</name>
<feature type="coiled-coil region" evidence="1">
    <location>
        <begin position="61"/>
        <end position="88"/>
    </location>
</feature>
<sequence length="94" mass="11317">MIREVIDFIKNNKWYVLLVVLLLGLYFYQFHGGLSSDSEKWDHFGSYIGGIFSAVTLLSVLHGMQLERKRFKEQKEEFENDKRVLEKRRRKEDF</sequence>
<organism evidence="5 7">
    <name type="scientific">Mannheimia haemolytica</name>
    <name type="common">Pasteurella haemolytica</name>
    <dbReference type="NCBI Taxonomy" id="75985"/>
    <lineage>
        <taxon>Bacteria</taxon>
        <taxon>Pseudomonadati</taxon>
        <taxon>Pseudomonadota</taxon>
        <taxon>Gammaproteobacteria</taxon>
        <taxon>Pasteurellales</taxon>
        <taxon>Pasteurellaceae</taxon>
        <taxon>Mannheimia</taxon>
    </lineage>
</organism>
<accession>A0A248ZXG2</accession>
<reference evidence="7 8" key="2">
    <citation type="journal article" date="2019" name="Vet. Microbiol.">
        <title>Genetic characterization of susceptible and multi-drug resistant Mannheimia haemolytica isolated from high-risk stocker calves prior to and after antimicrobial metaphylaxis.</title>
        <authorList>
            <person name="Snyder E.R."/>
            <person name="Alvarez-Narvaez S."/>
            <person name="Credille B.C."/>
        </authorList>
    </citation>
    <scope>NUCLEOTIDE SEQUENCE [LARGE SCALE GENOMIC DNA]</scope>
    <source>
        <strain evidence="5 7">UGA-R5-128-1</strain>
        <strain evidence="4 8">UGA-R7-163-1</strain>
    </source>
</reference>
<dbReference type="Proteomes" id="UP000318394">
    <property type="component" value="Unassembled WGS sequence"/>
</dbReference>
<protein>
    <submittedName>
        <fullName evidence="5">Uncharacterized protein</fullName>
    </submittedName>
</protein>
<keyword evidence="2" id="KW-0472">Membrane</keyword>
<keyword evidence="2" id="KW-0812">Transmembrane</keyword>
<dbReference type="GeneID" id="67368086"/>
<reference evidence="3 6" key="1">
    <citation type="submission" date="2018-06" db="EMBL/GenBank/DDBJ databases">
        <authorList>
            <consortium name="Pathogen Informatics"/>
            <person name="Doyle S."/>
        </authorList>
    </citation>
    <scope>NUCLEOTIDE SEQUENCE [LARGE SCALE GENOMIC DNA]</scope>
    <source>
        <strain evidence="3 6">NCTC10638</strain>
    </source>
</reference>
<dbReference type="OrthoDB" id="6422829at2"/>
<dbReference type="KEGG" id="mhay:VK67_02320"/>
<evidence type="ECO:0000313" key="4">
    <source>
        <dbReference type="EMBL" id="TRB40391.1"/>
    </source>
</evidence>
<dbReference type="Proteomes" id="UP000254802">
    <property type="component" value="Unassembled WGS sequence"/>
</dbReference>
<gene>
    <name evidence="5" type="ORF">FEA53_00095</name>
    <name evidence="4" type="ORF">FEB89_00095</name>
    <name evidence="3" type="ORF">NCTC10638_00192</name>
</gene>
<evidence type="ECO:0000313" key="3">
    <source>
        <dbReference type="EMBL" id="STY59047.1"/>
    </source>
</evidence>
<proteinExistence type="predicted"/>
<evidence type="ECO:0000313" key="6">
    <source>
        <dbReference type="Proteomes" id="UP000254802"/>
    </source>
</evidence>
<dbReference type="EMBL" id="VAJB01000001">
    <property type="protein sequence ID" value="TRB76222.1"/>
    <property type="molecule type" value="Genomic_DNA"/>
</dbReference>
<evidence type="ECO:0000256" key="2">
    <source>
        <dbReference type="SAM" id="Phobius"/>
    </source>
</evidence>
<dbReference type="AlphaFoldDB" id="A0A248ZXG2"/>
<feature type="transmembrane region" description="Helical" evidence="2">
    <location>
        <begin position="44"/>
        <end position="64"/>
    </location>
</feature>
<keyword evidence="2" id="KW-1133">Transmembrane helix</keyword>
<dbReference type="KEGG" id="mhaq:WC39_02315"/>
<dbReference type="RefSeq" id="WP_006250266.1">
    <property type="nucleotide sequence ID" value="NZ_CP011098.1"/>
</dbReference>
<keyword evidence="8" id="KW-1185">Reference proteome</keyword>
<feature type="transmembrane region" description="Helical" evidence="2">
    <location>
        <begin position="12"/>
        <end position="32"/>
    </location>
</feature>
<evidence type="ECO:0000313" key="7">
    <source>
        <dbReference type="Proteomes" id="UP000315164"/>
    </source>
</evidence>
<dbReference type="EMBL" id="UGPN01000002">
    <property type="protein sequence ID" value="STY59047.1"/>
    <property type="molecule type" value="Genomic_DNA"/>
</dbReference>
<keyword evidence="1" id="KW-0175">Coiled coil</keyword>
<dbReference type="Proteomes" id="UP000315164">
    <property type="component" value="Unassembled WGS sequence"/>
</dbReference>
<evidence type="ECO:0000256" key="1">
    <source>
        <dbReference type="SAM" id="Coils"/>
    </source>
</evidence>
<dbReference type="EMBL" id="VAJI01000001">
    <property type="protein sequence ID" value="TRB40391.1"/>
    <property type="molecule type" value="Genomic_DNA"/>
</dbReference>
<evidence type="ECO:0000313" key="8">
    <source>
        <dbReference type="Proteomes" id="UP000318394"/>
    </source>
</evidence>
<evidence type="ECO:0000313" key="5">
    <source>
        <dbReference type="EMBL" id="TRB76222.1"/>
    </source>
</evidence>